<dbReference type="InterPro" id="IPR002575">
    <property type="entry name" value="Aminoglycoside_PTrfase"/>
</dbReference>
<dbReference type="Proteomes" id="UP000309992">
    <property type="component" value="Unassembled WGS sequence"/>
</dbReference>
<name>A0ABY2SBY8_9PSEU</name>
<reference evidence="2 3" key="1">
    <citation type="journal article" date="2015" name="Antonie Van Leeuwenhoek">
        <title>Prauserella endophytica sp. nov., an endophytic actinobacterium isolated from Tamarix taklamakanensis.</title>
        <authorList>
            <person name="Liu J.M."/>
            <person name="Habden X."/>
            <person name="Guo L."/>
            <person name="Tuo L."/>
            <person name="Jiang Z.K."/>
            <person name="Liu S.W."/>
            <person name="Liu X.F."/>
            <person name="Chen L."/>
            <person name="Li R.F."/>
            <person name="Zhang Y.Q."/>
            <person name="Sun C.H."/>
        </authorList>
    </citation>
    <scope>NUCLEOTIDE SEQUENCE [LARGE SCALE GENOMIC DNA]</scope>
    <source>
        <strain evidence="2 3">CGMCC 4.7182</strain>
    </source>
</reference>
<comment type="caution">
    <text evidence="2">The sequence shown here is derived from an EMBL/GenBank/DDBJ whole genome shotgun (WGS) entry which is preliminary data.</text>
</comment>
<proteinExistence type="predicted"/>
<dbReference type="RefSeq" id="WP_113641909.1">
    <property type="nucleotide sequence ID" value="NZ_SWMS01000002.1"/>
</dbReference>
<dbReference type="Gene3D" id="3.30.200.20">
    <property type="entry name" value="Phosphorylase Kinase, domain 1"/>
    <property type="match status" value="1"/>
</dbReference>
<evidence type="ECO:0000313" key="3">
    <source>
        <dbReference type="Proteomes" id="UP000309992"/>
    </source>
</evidence>
<dbReference type="PANTHER" id="PTHR47829:SF1">
    <property type="entry name" value="HAD FAMILY PHOSPHATASE"/>
    <property type="match status" value="1"/>
</dbReference>
<evidence type="ECO:0000259" key="1">
    <source>
        <dbReference type="Pfam" id="PF01636"/>
    </source>
</evidence>
<keyword evidence="3" id="KW-1185">Reference proteome</keyword>
<sequence>MTATALGRPVADWLTEHTGRPGPWELRRLAGGNSNETCLLTCAGTEYVLRRPPRQALSASAHSVAREHRLLSALEGTAVAAPRPVALCDDASVPMAPFLVMEHVPGAVSITSELPEAYRDHPDALTRLADEVVDALAAIHLADWRGAGLGDFGRPANFLERQVPRWYGQWKGIARRPLPMLRRVARWLEDNRPEDGPPALLHGDFHLDNCLFSVHEPRLLAVIDWEMATIGDPLLDLGLLLAFWGERPRPGMPAIQAVSRLPGAPTRDHLLARYREAVGRPVENVGYYVCLALFKLAAIVEAAYSQYLAGELDTPYAAALEHDVPALLDEAAAAAGLGG</sequence>
<protein>
    <submittedName>
        <fullName evidence="2">Phosphotransferase family protein</fullName>
    </submittedName>
</protein>
<dbReference type="InterPro" id="IPR041726">
    <property type="entry name" value="ACAD10_11_N"/>
</dbReference>
<organism evidence="2 3">
    <name type="scientific">Prauserella endophytica</name>
    <dbReference type="NCBI Taxonomy" id="1592324"/>
    <lineage>
        <taxon>Bacteria</taxon>
        <taxon>Bacillati</taxon>
        <taxon>Actinomycetota</taxon>
        <taxon>Actinomycetes</taxon>
        <taxon>Pseudonocardiales</taxon>
        <taxon>Pseudonocardiaceae</taxon>
        <taxon>Prauserella</taxon>
        <taxon>Prauserella coralliicola group</taxon>
    </lineage>
</organism>
<dbReference type="InterPro" id="IPR011009">
    <property type="entry name" value="Kinase-like_dom_sf"/>
</dbReference>
<feature type="domain" description="Aminoglycoside phosphotransferase" evidence="1">
    <location>
        <begin position="26"/>
        <end position="254"/>
    </location>
</feature>
<dbReference type="Gene3D" id="3.90.1200.10">
    <property type="match status" value="1"/>
</dbReference>
<accession>A0ABY2SBY8</accession>
<dbReference type="InterPro" id="IPR052898">
    <property type="entry name" value="ACAD10-like"/>
</dbReference>
<evidence type="ECO:0000313" key="2">
    <source>
        <dbReference type="EMBL" id="TKG72869.1"/>
    </source>
</evidence>
<dbReference type="EMBL" id="SWMS01000002">
    <property type="protein sequence ID" value="TKG72869.1"/>
    <property type="molecule type" value="Genomic_DNA"/>
</dbReference>
<dbReference type="CDD" id="cd05154">
    <property type="entry name" value="ACAD10_11_N-like"/>
    <property type="match status" value="1"/>
</dbReference>
<dbReference type="PANTHER" id="PTHR47829">
    <property type="entry name" value="HYDROLASE, PUTATIVE (AFU_ORTHOLOGUE AFUA_1G12880)-RELATED"/>
    <property type="match status" value="1"/>
</dbReference>
<dbReference type="SUPFAM" id="SSF56112">
    <property type="entry name" value="Protein kinase-like (PK-like)"/>
    <property type="match status" value="1"/>
</dbReference>
<dbReference type="Pfam" id="PF01636">
    <property type="entry name" value="APH"/>
    <property type="match status" value="1"/>
</dbReference>
<gene>
    <name evidence="2" type="ORF">FCN18_06535</name>
</gene>